<dbReference type="EMBL" id="JABEYC010000713">
    <property type="protein sequence ID" value="KAF4974754.1"/>
    <property type="molecule type" value="Genomic_DNA"/>
</dbReference>
<evidence type="ECO:0000313" key="2">
    <source>
        <dbReference type="Proteomes" id="UP000635477"/>
    </source>
</evidence>
<organism evidence="1 2">
    <name type="scientific">Fusarium zealandicum</name>
    <dbReference type="NCBI Taxonomy" id="1053134"/>
    <lineage>
        <taxon>Eukaryota</taxon>
        <taxon>Fungi</taxon>
        <taxon>Dikarya</taxon>
        <taxon>Ascomycota</taxon>
        <taxon>Pezizomycotina</taxon>
        <taxon>Sordariomycetes</taxon>
        <taxon>Hypocreomycetidae</taxon>
        <taxon>Hypocreales</taxon>
        <taxon>Nectriaceae</taxon>
        <taxon>Fusarium</taxon>
        <taxon>Fusarium staphyleae species complex</taxon>
    </lineage>
</organism>
<name>A0A8H4UEX9_9HYPO</name>
<keyword evidence="2" id="KW-1185">Reference proteome</keyword>
<protein>
    <submittedName>
        <fullName evidence="1">Uncharacterized protein</fullName>
    </submittedName>
</protein>
<gene>
    <name evidence="1" type="ORF">FZEAL_8388</name>
</gene>
<dbReference type="Proteomes" id="UP000635477">
    <property type="component" value="Unassembled WGS sequence"/>
</dbReference>
<evidence type="ECO:0000313" key="1">
    <source>
        <dbReference type="EMBL" id="KAF4974754.1"/>
    </source>
</evidence>
<comment type="caution">
    <text evidence="1">The sequence shown here is derived from an EMBL/GenBank/DDBJ whole genome shotgun (WGS) entry which is preliminary data.</text>
</comment>
<sequence>MAAINYNNEGTEHRHQLVDFMTPSRWQCITTSATAIMAGLASAWTTTAITAASAAALAAAIPPARTL</sequence>
<accession>A0A8H4UEX9</accession>
<reference evidence="1" key="1">
    <citation type="journal article" date="2020" name="BMC Genomics">
        <title>Correction to: Identification and distribution of gene clusters required for synthesis of sphingolipid metabolism inhibitors in diverse species of the filamentous fungus Fusarium.</title>
        <authorList>
            <person name="Kim H.S."/>
            <person name="Lohmar J.M."/>
            <person name="Busman M."/>
            <person name="Brown D.W."/>
            <person name="Naumann T.A."/>
            <person name="Divon H.H."/>
            <person name="Lysoe E."/>
            <person name="Uhlig S."/>
            <person name="Proctor R.H."/>
        </authorList>
    </citation>
    <scope>NUCLEOTIDE SEQUENCE</scope>
    <source>
        <strain evidence="1">NRRL 22465</strain>
    </source>
</reference>
<proteinExistence type="predicted"/>
<dbReference type="AlphaFoldDB" id="A0A8H4UEX9"/>
<reference evidence="1" key="2">
    <citation type="submission" date="2020-05" db="EMBL/GenBank/DDBJ databases">
        <authorList>
            <person name="Kim H.-S."/>
            <person name="Proctor R.H."/>
            <person name="Brown D.W."/>
        </authorList>
    </citation>
    <scope>NUCLEOTIDE SEQUENCE</scope>
    <source>
        <strain evidence="1">NRRL 22465</strain>
    </source>
</reference>